<organism evidence="9 10">
    <name type="scientific">Enteractinococcus helveticum</name>
    <dbReference type="NCBI Taxonomy" id="1837282"/>
    <lineage>
        <taxon>Bacteria</taxon>
        <taxon>Bacillati</taxon>
        <taxon>Actinomycetota</taxon>
        <taxon>Actinomycetes</taxon>
        <taxon>Micrococcales</taxon>
        <taxon>Micrococcaceae</taxon>
    </lineage>
</organism>
<dbReference type="AlphaFoldDB" id="A0A921FKD5"/>
<keyword evidence="3" id="KW-1003">Cell membrane</keyword>
<dbReference type="RefSeq" id="WP_303901790.1">
    <property type="nucleotide sequence ID" value="NZ_DYXC01000025.1"/>
</dbReference>
<name>A0A921FKD5_9MICC</name>
<reference evidence="9" key="2">
    <citation type="submission" date="2021-09" db="EMBL/GenBank/DDBJ databases">
        <authorList>
            <person name="Gilroy R."/>
        </authorList>
    </citation>
    <scope>NUCLEOTIDE SEQUENCE</scope>
    <source>
        <strain evidence="9">ChiHjej13B12-14962</strain>
    </source>
</reference>
<dbReference type="CDD" id="cd06261">
    <property type="entry name" value="TM_PBP2"/>
    <property type="match status" value="1"/>
</dbReference>
<dbReference type="PROSITE" id="PS50928">
    <property type="entry name" value="ABC_TM1"/>
    <property type="match status" value="1"/>
</dbReference>
<feature type="domain" description="ABC transmembrane type-1" evidence="8">
    <location>
        <begin position="89"/>
        <end position="273"/>
    </location>
</feature>
<dbReference type="Proteomes" id="UP000703315">
    <property type="component" value="Unassembled WGS sequence"/>
</dbReference>
<feature type="transmembrane region" description="Helical" evidence="7">
    <location>
        <begin position="37"/>
        <end position="57"/>
    </location>
</feature>
<evidence type="ECO:0000256" key="6">
    <source>
        <dbReference type="ARBA" id="ARBA00023136"/>
    </source>
</evidence>
<keyword evidence="6 7" id="KW-0472">Membrane</keyword>
<dbReference type="GO" id="GO:0055085">
    <property type="term" value="P:transmembrane transport"/>
    <property type="evidence" value="ECO:0007669"/>
    <property type="project" value="InterPro"/>
</dbReference>
<reference evidence="9" key="1">
    <citation type="journal article" date="2021" name="PeerJ">
        <title>Extensive microbial diversity within the chicken gut microbiome revealed by metagenomics and culture.</title>
        <authorList>
            <person name="Gilroy R."/>
            <person name="Ravi A."/>
            <person name="Getino M."/>
            <person name="Pursley I."/>
            <person name="Horton D.L."/>
            <person name="Alikhan N.F."/>
            <person name="Baker D."/>
            <person name="Gharbi K."/>
            <person name="Hall N."/>
            <person name="Watson M."/>
            <person name="Adriaenssens E.M."/>
            <person name="Foster-Nyarko E."/>
            <person name="Jarju S."/>
            <person name="Secka A."/>
            <person name="Antonio M."/>
            <person name="Oren A."/>
            <person name="Chaudhuri R.R."/>
            <person name="La Ragione R."/>
            <person name="Hildebrand F."/>
            <person name="Pallen M.J."/>
        </authorList>
    </citation>
    <scope>NUCLEOTIDE SEQUENCE</scope>
    <source>
        <strain evidence="9">ChiHjej13B12-14962</strain>
    </source>
</reference>
<dbReference type="InterPro" id="IPR000515">
    <property type="entry name" value="MetI-like"/>
</dbReference>
<evidence type="ECO:0000256" key="4">
    <source>
        <dbReference type="ARBA" id="ARBA00022692"/>
    </source>
</evidence>
<evidence type="ECO:0000313" key="10">
    <source>
        <dbReference type="Proteomes" id="UP000703315"/>
    </source>
</evidence>
<comment type="similarity">
    <text evidence="7">Belongs to the binding-protein-dependent transport system permease family.</text>
</comment>
<comment type="subcellular location">
    <subcellularLocation>
        <location evidence="1 7">Cell membrane</location>
        <topology evidence="1 7">Multi-pass membrane protein</topology>
    </subcellularLocation>
</comment>
<evidence type="ECO:0000256" key="1">
    <source>
        <dbReference type="ARBA" id="ARBA00004651"/>
    </source>
</evidence>
<evidence type="ECO:0000256" key="2">
    <source>
        <dbReference type="ARBA" id="ARBA00022448"/>
    </source>
</evidence>
<dbReference type="InterPro" id="IPR035906">
    <property type="entry name" value="MetI-like_sf"/>
</dbReference>
<dbReference type="PANTHER" id="PTHR30151:SF0">
    <property type="entry name" value="ABC TRANSPORTER PERMEASE PROTEIN MJ0413-RELATED"/>
    <property type="match status" value="1"/>
</dbReference>
<dbReference type="Gene3D" id="1.10.3720.10">
    <property type="entry name" value="MetI-like"/>
    <property type="match status" value="1"/>
</dbReference>
<evidence type="ECO:0000256" key="3">
    <source>
        <dbReference type="ARBA" id="ARBA00022475"/>
    </source>
</evidence>
<feature type="transmembrane region" description="Helical" evidence="7">
    <location>
        <begin position="155"/>
        <end position="174"/>
    </location>
</feature>
<feature type="transmembrane region" description="Helical" evidence="7">
    <location>
        <begin position="218"/>
        <end position="239"/>
    </location>
</feature>
<keyword evidence="4 7" id="KW-0812">Transmembrane</keyword>
<dbReference type="GO" id="GO:0005886">
    <property type="term" value="C:plasma membrane"/>
    <property type="evidence" value="ECO:0007669"/>
    <property type="project" value="UniProtKB-SubCell"/>
</dbReference>
<evidence type="ECO:0000256" key="5">
    <source>
        <dbReference type="ARBA" id="ARBA00022989"/>
    </source>
</evidence>
<dbReference type="SUPFAM" id="SSF161098">
    <property type="entry name" value="MetI-like"/>
    <property type="match status" value="1"/>
</dbReference>
<feature type="transmembrane region" description="Helical" evidence="7">
    <location>
        <begin position="92"/>
        <end position="114"/>
    </location>
</feature>
<evidence type="ECO:0000256" key="7">
    <source>
        <dbReference type="RuleBase" id="RU363032"/>
    </source>
</evidence>
<gene>
    <name evidence="9" type="ORF">K8V32_01505</name>
</gene>
<dbReference type="Pfam" id="PF00528">
    <property type="entry name" value="BPD_transp_1"/>
    <property type="match status" value="1"/>
</dbReference>
<keyword evidence="5 7" id="KW-1133">Transmembrane helix</keyword>
<proteinExistence type="inferred from homology"/>
<feature type="transmembrane region" description="Helical" evidence="7">
    <location>
        <begin position="251"/>
        <end position="272"/>
    </location>
</feature>
<feature type="transmembrane region" description="Helical" evidence="7">
    <location>
        <begin position="126"/>
        <end position="149"/>
    </location>
</feature>
<dbReference type="PANTHER" id="PTHR30151">
    <property type="entry name" value="ALKANE SULFONATE ABC TRANSPORTER-RELATED, MEMBRANE SUBUNIT"/>
    <property type="match status" value="1"/>
</dbReference>
<protein>
    <submittedName>
        <fullName evidence="9">ABC transporter permease</fullName>
    </submittedName>
</protein>
<accession>A0A921FKD5</accession>
<sequence length="287" mass="30968">MQVLQQTTFAETTRGEQLADNVARDSLIIPITRWTKFLAWGLASVLLAAGTWQILVMTNILPTDYFPDIATLVSAWAGLFTDPAFWSALGSTFYTAIVGLILGIVVGVPVGIAVGRNDILFHATRFIFEFARPVPTVALIPVIVLFFGIGVEAKLLLVFLAVVFPLVVQTVYGVRDVDPVALDTATVLRLNRWRRLIQVLLPASGPYIMTGIRITASIALLVSVSTEIIIGAPGLGLAITNAENSYALDRMYALIAMTGIIGVVLNVVVTSVEKRTSAWARVAEEGN</sequence>
<dbReference type="EMBL" id="DYXC01000025">
    <property type="protein sequence ID" value="HJF13465.1"/>
    <property type="molecule type" value="Genomic_DNA"/>
</dbReference>
<keyword evidence="2 7" id="KW-0813">Transport</keyword>
<comment type="caution">
    <text evidence="9">The sequence shown here is derived from an EMBL/GenBank/DDBJ whole genome shotgun (WGS) entry which is preliminary data.</text>
</comment>
<evidence type="ECO:0000259" key="8">
    <source>
        <dbReference type="PROSITE" id="PS50928"/>
    </source>
</evidence>
<evidence type="ECO:0000313" key="9">
    <source>
        <dbReference type="EMBL" id="HJF13465.1"/>
    </source>
</evidence>